<dbReference type="InterPro" id="IPR021250">
    <property type="entry name" value="DUF2789"/>
</dbReference>
<organism evidence="1 2">
    <name type="scientific">Pseudomonas oryzihabitans</name>
    <dbReference type="NCBI Taxonomy" id="47885"/>
    <lineage>
        <taxon>Bacteria</taxon>
        <taxon>Pseudomonadati</taxon>
        <taxon>Pseudomonadota</taxon>
        <taxon>Gammaproteobacteria</taxon>
        <taxon>Pseudomonadales</taxon>
        <taxon>Pseudomonadaceae</taxon>
        <taxon>Pseudomonas</taxon>
    </lineage>
</organism>
<dbReference type="Pfam" id="PF10982">
    <property type="entry name" value="DUF2789"/>
    <property type="match status" value="1"/>
</dbReference>
<accession>A0AAJ2BHM1</accession>
<sequence>MELPVHDLTTLFEQLGLDSDPASIDAFIARHSPLPDEVKVSEAEFWSPAQKAFLKDEIMEDADWAPIVDELNVRLHKRD</sequence>
<gene>
    <name evidence="1" type="ORF">QE440_000356</name>
</gene>
<name>A0AAJ2BHM1_9PSED</name>
<protein>
    <recommendedName>
        <fullName evidence="3">DUF2789 domain-containing protein</fullName>
    </recommendedName>
</protein>
<dbReference type="EMBL" id="JAVJAF010000001">
    <property type="protein sequence ID" value="MDR6232615.1"/>
    <property type="molecule type" value="Genomic_DNA"/>
</dbReference>
<proteinExistence type="predicted"/>
<evidence type="ECO:0000313" key="2">
    <source>
        <dbReference type="Proteomes" id="UP001268036"/>
    </source>
</evidence>
<dbReference type="InterPro" id="IPR038086">
    <property type="entry name" value="DUF2789_sf"/>
</dbReference>
<dbReference type="AlphaFoldDB" id="A0AAJ2BHM1"/>
<evidence type="ECO:0008006" key="3">
    <source>
        <dbReference type="Google" id="ProtNLM"/>
    </source>
</evidence>
<comment type="caution">
    <text evidence="1">The sequence shown here is derived from an EMBL/GenBank/DDBJ whole genome shotgun (WGS) entry which is preliminary data.</text>
</comment>
<evidence type="ECO:0000313" key="1">
    <source>
        <dbReference type="EMBL" id="MDR6232615.1"/>
    </source>
</evidence>
<reference evidence="1" key="1">
    <citation type="submission" date="2023-08" db="EMBL/GenBank/DDBJ databases">
        <title>Functional and genomic diversity of the sorghum phyllosphere microbiome.</title>
        <authorList>
            <person name="Shade A."/>
        </authorList>
    </citation>
    <scope>NUCLEOTIDE SEQUENCE</scope>
    <source>
        <strain evidence="1">SORGH_AS_0201</strain>
    </source>
</reference>
<dbReference type="RefSeq" id="WP_309754496.1">
    <property type="nucleotide sequence ID" value="NZ_JAVJAF010000001.1"/>
</dbReference>
<dbReference type="Gene3D" id="1.10.10.1130">
    <property type="entry name" value="Uncharacterised protein PF10982, DUF2789"/>
    <property type="match status" value="1"/>
</dbReference>
<dbReference type="Proteomes" id="UP001268036">
    <property type="component" value="Unassembled WGS sequence"/>
</dbReference>